<dbReference type="Proteomes" id="UP000675881">
    <property type="component" value="Chromosome 10"/>
</dbReference>
<dbReference type="OrthoDB" id="244061at2759"/>
<dbReference type="InterPro" id="IPR019269">
    <property type="entry name" value="BLOC1_su2"/>
</dbReference>
<dbReference type="AlphaFoldDB" id="A0A0K2U2F4"/>
<reference evidence="4" key="1">
    <citation type="submission" date="2014-05" db="EMBL/GenBank/DDBJ databases">
        <authorList>
            <person name="Chronopoulou M."/>
        </authorList>
    </citation>
    <scope>NUCLEOTIDE SEQUENCE</scope>
    <source>
        <tissue evidence="4">Whole organism</tissue>
    </source>
</reference>
<reference evidence="3" key="2">
    <citation type="submission" date="2021-02" db="EMBL/GenBank/DDBJ databases">
        <authorList>
            <person name="Bekaert M."/>
        </authorList>
    </citation>
    <scope>NUCLEOTIDE SEQUENCE</scope>
    <source>
        <strain evidence="3">IoA-00</strain>
    </source>
</reference>
<proteinExistence type="inferred from homology"/>
<dbReference type="GO" id="GO:0043015">
    <property type="term" value="F:gamma-tubulin binding"/>
    <property type="evidence" value="ECO:0007669"/>
    <property type="project" value="TreeGrafter"/>
</dbReference>
<dbReference type="EMBL" id="HG994589">
    <property type="protein sequence ID" value="CAF2795269.1"/>
    <property type="molecule type" value="Genomic_DNA"/>
</dbReference>
<evidence type="ECO:0000313" key="3">
    <source>
        <dbReference type="EMBL" id="CAF2795269.1"/>
    </source>
</evidence>
<name>A0A0K2U2F4_LEPSM</name>
<evidence type="ECO:0000256" key="1">
    <source>
        <dbReference type="ARBA" id="ARBA00008468"/>
    </source>
</evidence>
<dbReference type="GO" id="GO:0016197">
    <property type="term" value="P:endosomal transport"/>
    <property type="evidence" value="ECO:0007669"/>
    <property type="project" value="TreeGrafter"/>
</dbReference>
<accession>A0A0K2U2F4</accession>
<dbReference type="EMBL" id="HACA01015113">
    <property type="protein sequence ID" value="CDW32474.1"/>
    <property type="molecule type" value="Transcribed_RNA"/>
</dbReference>
<gene>
    <name evidence="3" type="ORF">LSAA_2470</name>
</gene>
<sequence>MSKESGDGVGSPKRVGPTLSTSTSSFEALDPHDPQLNRLATVMFNKTSDLIAFELENTVEEYKLLQRMNKATAKKYSDMEQITANISKGIDLLNTKYNNLKPYMEQIEQIDESVERLEQAAYKLDAYSKRLEEKYKALEKRNS</sequence>
<dbReference type="PANTHER" id="PTHR46479:SF1">
    <property type="entry name" value="BIOGENESIS OF LYSOSOME-RELATED ORGANELLES COMPLEX 1 SUBUNIT 2"/>
    <property type="match status" value="1"/>
</dbReference>
<feature type="region of interest" description="Disordered" evidence="2">
    <location>
        <begin position="1"/>
        <end position="32"/>
    </location>
</feature>
<keyword evidence="5" id="KW-1185">Reference proteome</keyword>
<dbReference type="GO" id="GO:0099078">
    <property type="term" value="C:BORC complex"/>
    <property type="evidence" value="ECO:0007669"/>
    <property type="project" value="TreeGrafter"/>
</dbReference>
<dbReference type="PANTHER" id="PTHR46479">
    <property type="entry name" value="BIOGENESIS OF LYSOSOME-RELATED ORGANELLES COMPLEX 1 SUBUNIT 2"/>
    <property type="match status" value="1"/>
</dbReference>
<comment type="similarity">
    <text evidence="1">Belongs to the BLOC1S2 family.</text>
</comment>
<evidence type="ECO:0000256" key="2">
    <source>
        <dbReference type="SAM" id="MobiDB-lite"/>
    </source>
</evidence>
<dbReference type="OMA" id="PMMQQID"/>
<evidence type="ECO:0000313" key="4">
    <source>
        <dbReference type="EMBL" id="CDW32474.1"/>
    </source>
</evidence>
<dbReference type="GO" id="GO:0000930">
    <property type="term" value="C:gamma-tubulin complex"/>
    <property type="evidence" value="ECO:0007669"/>
    <property type="project" value="TreeGrafter"/>
</dbReference>
<organism evidence="4">
    <name type="scientific">Lepeophtheirus salmonis</name>
    <name type="common">Salmon louse</name>
    <name type="synonym">Caligus salmonis</name>
    <dbReference type="NCBI Taxonomy" id="72036"/>
    <lineage>
        <taxon>Eukaryota</taxon>
        <taxon>Metazoa</taxon>
        <taxon>Ecdysozoa</taxon>
        <taxon>Arthropoda</taxon>
        <taxon>Crustacea</taxon>
        <taxon>Multicrustacea</taxon>
        <taxon>Hexanauplia</taxon>
        <taxon>Copepoda</taxon>
        <taxon>Siphonostomatoida</taxon>
        <taxon>Caligidae</taxon>
        <taxon>Lepeophtheirus</taxon>
    </lineage>
</organism>
<dbReference type="Pfam" id="PF10046">
    <property type="entry name" value="BLOC1_2"/>
    <property type="match status" value="1"/>
</dbReference>
<evidence type="ECO:0000313" key="5">
    <source>
        <dbReference type="Proteomes" id="UP000675881"/>
    </source>
</evidence>
<dbReference type="GO" id="GO:0032418">
    <property type="term" value="P:lysosome localization"/>
    <property type="evidence" value="ECO:0007669"/>
    <property type="project" value="TreeGrafter"/>
</dbReference>
<dbReference type="GO" id="GO:0031083">
    <property type="term" value="C:BLOC-1 complex"/>
    <property type="evidence" value="ECO:0007669"/>
    <property type="project" value="TreeGrafter"/>
</dbReference>
<protein>
    <submittedName>
        <fullName evidence="3">BLOC1S2</fullName>
    </submittedName>
</protein>